<evidence type="ECO:0000313" key="7">
    <source>
        <dbReference type="EMBL" id="CCI52607.1"/>
    </source>
</evidence>
<keyword evidence="3 6" id="KW-0812">Transmembrane</keyword>
<protein>
    <recommendedName>
        <fullName evidence="9">Polysaccharide biosynthesis protein</fullName>
    </recommendedName>
</protein>
<sequence length="414" mass="42189">MADGTSRDGTRELARSGIALAGATFASGILGYAYILILTRALGPKQYGALGALLGLSVIFTVAYTAIQLETTRLVAMSPRRPRGWIYRRALIVSVGTALVILAASPIIVSVLRLPSYAPAVALAVMMIPQTFLGVLLGVLLGLGRTVAFGVLLTTSGASRVVAAVLAAAWGGGPTFVLTASAATATAVLVLGAWLLRGAPTVAGVADLPGERNWAGMVRASTGAGALLVLLNADLLAARAVLPDTESGWYAFLTVFGRVTFWGTNFIALWVFPHEAARGSVAKARAYALIAVAVLGALACGAAAVLGSVMTRVLAGDDYVAAASYAPVFAVAGSLMAVIQLATYVDVARARHVLGLVAWAGAAVLAALIYWVAPRTISGAVWSAVAVLAVVAAAGVWGMRSPAATPSRPNLSTP</sequence>
<feature type="transmembrane region" description="Helical" evidence="6">
    <location>
        <begin position="117"/>
        <end position="140"/>
    </location>
</feature>
<dbReference type="RefSeq" id="WP_048544937.1">
    <property type="nucleotide sequence ID" value="NZ_HF571038.1"/>
</dbReference>
<keyword evidence="4 6" id="KW-1133">Transmembrane helix</keyword>
<feature type="transmembrane region" description="Helical" evidence="6">
    <location>
        <begin position="217"/>
        <end position="237"/>
    </location>
</feature>
<feature type="transmembrane region" description="Helical" evidence="6">
    <location>
        <begin position="353"/>
        <end position="373"/>
    </location>
</feature>
<dbReference type="AlphaFoldDB" id="A0A077MCL8"/>
<feature type="transmembrane region" description="Helical" evidence="6">
    <location>
        <begin position="284"/>
        <end position="307"/>
    </location>
</feature>
<organism evidence="7 8">
    <name type="scientific">Nostocoides jenkinsii Ben 74</name>
    <dbReference type="NCBI Taxonomy" id="1193518"/>
    <lineage>
        <taxon>Bacteria</taxon>
        <taxon>Bacillati</taxon>
        <taxon>Actinomycetota</taxon>
        <taxon>Actinomycetes</taxon>
        <taxon>Micrococcales</taxon>
        <taxon>Intrasporangiaceae</taxon>
        <taxon>Nostocoides</taxon>
    </lineage>
</organism>
<accession>A0A077MCL8</accession>
<gene>
    <name evidence="7" type="ORF">BN13_190012</name>
</gene>
<evidence type="ECO:0000313" key="8">
    <source>
        <dbReference type="Proteomes" id="UP000035720"/>
    </source>
</evidence>
<evidence type="ECO:0000256" key="4">
    <source>
        <dbReference type="ARBA" id="ARBA00022989"/>
    </source>
</evidence>
<feature type="transmembrane region" description="Helical" evidence="6">
    <location>
        <begin position="147"/>
        <end position="170"/>
    </location>
</feature>
<feature type="transmembrane region" description="Helical" evidence="6">
    <location>
        <begin position="90"/>
        <end position="111"/>
    </location>
</feature>
<feature type="transmembrane region" description="Helical" evidence="6">
    <location>
        <begin position="249"/>
        <end position="272"/>
    </location>
</feature>
<evidence type="ECO:0008006" key="9">
    <source>
        <dbReference type="Google" id="ProtNLM"/>
    </source>
</evidence>
<proteinExistence type="predicted"/>
<dbReference type="OrthoDB" id="5140599at2"/>
<evidence type="ECO:0000256" key="6">
    <source>
        <dbReference type="SAM" id="Phobius"/>
    </source>
</evidence>
<evidence type="ECO:0000256" key="2">
    <source>
        <dbReference type="ARBA" id="ARBA00022475"/>
    </source>
</evidence>
<dbReference type="PANTHER" id="PTHR30250">
    <property type="entry name" value="PST FAMILY PREDICTED COLANIC ACID TRANSPORTER"/>
    <property type="match status" value="1"/>
</dbReference>
<feature type="transmembrane region" description="Helical" evidence="6">
    <location>
        <begin position="319"/>
        <end position="341"/>
    </location>
</feature>
<reference evidence="7 8" key="1">
    <citation type="journal article" date="2013" name="ISME J.">
        <title>A metabolic model for members of the genus Tetrasphaera involved in enhanced biological phosphorus removal.</title>
        <authorList>
            <person name="Kristiansen R."/>
            <person name="Nguyen H.T.T."/>
            <person name="Saunders A.M."/>
            <person name="Nielsen J.L."/>
            <person name="Wimmer R."/>
            <person name="Le V.Q."/>
            <person name="McIlroy S.J."/>
            <person name="Petrovski S."/>
            <person name="Seviour R.J."/>
            <person name="Calteau A."/>
            <person name="Nielsen K.L."/>
            <person name="Nielsen P.H."/>
        </authorList>
    </citation>
    <scope>NUCLEOTIDE SEQUENCE [LARGE SCALE GENOMIC DNA]</scope>
    <source>
        <strain evidence="7 8">Ben 74</strain>
    </source>
</reference>
<comment type="subcellular location">
    <subcellularLocation>
        <location evidence="1">Cell membrane</location>
        <topology evidence="1">Multi-pass membrane protein</topology>
    </subcellularLocation>
</comment>
<keyword evidence="8" id="KW-1185">Reference proteome</keyword>
<dbReference type="InterPro" id="IPR050833">
    <property type="entry name" value="Poly_Biosynth_Transport"/>
</dbReference>
<feature type="transmembrane region" description="Helical" evidence="6">
    <location>
        <begin position="176"/>
        <end position="196"/>
    </location>
</feature>
<feature type="transmembrane region" description="Helical" evidence="6">
    <location>
        <begin position="49"/>
        <end position="69"/>
    </location>
</feature>
<dbReference type="EMBL" id="CAJC01000101">
    <property type="protein sequence ID" value="CCI52607.1"/>
    <property type="molecule type" value="Genomic_DNA"/>
</dbReference>
<comment type="caution">
    <text evidence="7">The sequence shown here is derived from an EMBL/GenBank/DDBJ whole genome shotgun (WGS) entry which is preliminary data.</text>
</comment>
<feature type="transmembrane region" description="Helical" evidence="6">
    <location>
        <begin position="17"/>
        <end position="37"/>
    </location>
</feature>
<keyword evidence="2" id="KW-1003">Cell membrane</keyword>
<evidence type="ECO:0000256" key="5">
    <source>
        <dbReference type="ARBA" id="ARBA00023136"/>
    </source>
</evidence>
<evidence type="ECO:0000256" key="1">
    <source>
        <dbReference type="ARBA" id="ARBA00004651"/>
    </source>
</evidence>
<evidence type="ECO:0000256" key="3">
    <source>
        <dbReference type="ARBA" id="ARBA00022692"/>
    </source>
</evidence>
<name>A0A077MCL8_9MICO</name>
<feature type="transmembrane region" description="Helical" evidence="6">
    <location>
        <begin position="379"/>
        <end position="399"/>
    </location>
</feature>
<dbReference type="PANTHER" id="PTHR30250:SF11">
    <property type="entry name" value="O-ANTIGEN TRANSPORTER-RELATED"/>
    <property type="match status" value="1"/>
</dbReference>
<keyword evidence="5 6" id="KW-0472">Membrane</keyword>
<dbReference type="STRING" id="1193518.BN13_190012"/>
<dbReference type="GO" id="GO:0005886">
    <property type="term" value="C:plasma membrane"/>
    <property type="evidence" value="ECO:0007669"/>
    <property type="project" value="UniProtKB-SubCell"/>
</dbReference>
<dbReference type="Proteomes" id="UP000035720">
    <property type="component" value="Unassembled WGS sequence"/>
</dbReference>